<organism evidence="3">
    <name type="scientific">Gongylonema pulchrum</name>
    <dbReference type="NCBI Taxonomy" id="637853"/>
    <lineage>
        <taxon>Eukaryota</taxon>
        <taxon>Metazoa</taxon>
        <taxon>Ecdysozoa</taxon>
        <taxon>Nematoda</taxon>
        <taxon>Chromadorea</taxon>
        <taxon>Rhabditida</taxon>
        <taxon>Spirurina</taxon>
        <taxon>Spiruromorpha</taxon>
        <taxon>Spiruroidea</taxon>
        <taxon>Gongylonematidae</taxon>
        <taxon>Gongylonema</taxon>
    </lineage>
</organism>
<dbReference type="EMBL" id="UYRT01027486">
    <property type="protein sequence ID" value="VDK66402.1"/>
    <property type="molecule type" value="Genomic_DNA"/>
</dbReference>
<dbReference type="AlphaFoldDB" id="A0A183DJN5"/>
<evidence type="ECO:0000313" key="2">
    <source>
        <dbReference type="Proteomes" id="UP000271098"/>
    </source>
</evidence>
<name>A0A183DJN5_9BILA</name>
<evidence type="ECO:0000313" key="1">
    <source>
        <dbReference type="EMBL" id="VDK66402.1"/>
    </source>
</evidence>
<reference evidence="3" key="1">
    <citation type="submission" date="2016-06" db="UniProtKB">
        <authorList>
            <consortium name="WormBaseParasite"/>
        </authorList>
    </citation>
    <scope>IDENTIFICATION</scope>
</reference>
<reference evidence="1 2" key="2">
    <citation type="submission" date="2018-11" db="EMBL/GenBank/DDBJ databases">
        <authorList>
            <consortium name="Pathogen Informatics"/>
        </authorList>
    </citation>
    <scope>NUCLEOTIDE SEQUENCE [LARGE SCALE GENOMIC DNA]</scope>
</reference>
<keyword evidence="2" id="KW-1185">Reference proteome</keyword>
<protein>
    <submittedName>
        <fullName evidence="3">DOMON domain-containing protein</fullName>
    </submittedName>
</protein>
<evidence type="ECO:0000313" key="3">
    <source>
        <dbReference type="WBParaSite" id="GPUH_0000893601-mRNA-1"/>
    </source>
</evidence>
<dbReference type="Proteomes" id="UP000271098">
    <property type="component" value="Unassembled WGS sequence"/>
</dbReference>
<proteinExistence type="predicted"/>
<gene>
    <name evidence="1" type="ORF">GPUH_LOCUS8928</name>
</gene>
<dbReference type="WBParaSite" id="GPUH_0000893601-mRNA-1">
    <property type="protein sequence ID" value="GPUH_0000893601-mRNA-1"/>
    <property type="gene ID" value="GPUH_0000893601"/>
</dbReference>
<accession>A0A183DJN5</accession>
<sequence length="94" mass="10231">MYFKIHEDTLFGSRLGLSADSSCSELMDIAYAGITIEYTKGAVPFSTIFEAQASLIQATAMDIDGRWLYSSVSERSVGRDNKRAKSLCCAMSGS</sequence>